<dbReference type="SUPFAM" id="SSF55073">
    <property type="entry name" value="Nucleotide cyclase"/>
    <property type="match status" value="1"/>
</dbReference>
<dbReference type="InterPro" id="IPR005330">
    <property type="entry name" value="MHYT_dom"/>
</dbReference>
<keyword evidence="8" id="KW-1185">Reference proteome</keyword>
<dbReference type="EMBL" id="CP071709">
    <property type="protein sequence ID" value="QVY59996.1"/>
    <property type="molecule type" value="Genomic_DNA"/>
</dbReference>
<feature type="transmembrane region" description="Helical" evidence="1">
    <location>
        <begin position="105"/>
        <end position="129"/>
    </location>
</feature>
<dbReference type="SUPFAM" id="SSF141868">
    <property type="entry name" value="EAL domain-like"/>
    <property type="match status" value="1"/>
</dbReference>
<feature type="domain" description="MHYT" evidence="6">
    <location>
        <begin position="7"/>
        <end position="202"/>
    </location>
</feature>
<keyword evidence="1" id="KW-0472">Membrane</keyword>
<dbReference type="RefSeq" id="WP_214474322.1">
    <property type="nucleotide sequence ID" value="NZ_CANKUS010000011.1"/>
</dbReference>
<dbReference type="InterPro" id="IPR001633">
    <property type="entry name" value="EAL_dom"/>
</dbReference>
<dbReference type="InterPro" id="IPR035919">
    <property type="entry name" value="EAL_sf"/>
</dbReference>
<dbReference type="InterPro" id="IPR001610">
    <property type="entry name" value="PAC"/>
</dbReference>
<dbReference type="Pfam" id="PF03707">
    <property type="entry name" value="MHYT"/>
    <property type="match status" value="3"/>
</dbReference>
<evidence type="ECO:0000313" key="7">
    <source>
        <dbReference type="EMBL" id="QVY59996.1"/>
    </source>
</evidence>
<dbReference type="Pfam" id="PF00990">
    <property type="entry name" value="GGDEF"/>
    <property type="match status" value="1"/>
</dbReference>
<feature type="transmembrane region" description="Helical" evidence="1">
    <location>
        <begin position="221"/>
        <end position="245"/>
    </location>
</feature>
<dbReference type="InterPro" id="IPR029787">
    <property type="entry name" value="Nucleotide_cyclase"/>
</dbReference>
<feature type="transmembrane region" description="Helical" evidence="1">
    <location>
        <begin position="78"/>
        <end position="98"/>
    </location>
</feature>
<dbReference type="Proteomes" id="UP000679247">
    <property type="component" value="Chromosome"/>
</dbReference>
<feature type="domain" description="PAS" evidence="2">
    <location>
        <begin position="259"/>
        <end position="329"/>
    </location>
</feature>
<dbReference type="InterPro" id="IPR000014">
    <property type="entry name" value="PAS"/>
</dbReference>
<dbReference type="InterPro" id="IPR000160">
    <property type="entry name" value="GGDEF_dom"/>
</dbReference>
<evidence type="ECO:0000259" key="3">
    <source>
        <dbReference type="PROSITE" id="PS50113"/>
    </source>
</evidence>
<feature type="transmembrane region" description="Helical" evidence="1">
    <location>
        <begin position="182"/>
        <end position="201"/>
    </location>
</feature>
<feature type="domain" description="EAL" evidence="4">
    <location>
        <begin position="559"/>
        <end position="812"/>
    </location>
</feature>
<protein>
    <submittedName>
        <fullName evidence="7">EAL domain-containing protein</fullName>
    </submittedName>
</protein>
<keyword evidence="1" id="KW-1133">Transmembrane helix</keyword>
<dbReference type="Gene3D" id="3.30.450.20">
    <property type="entry name" value="PAS domain"/>
    <property type="match status" value="1"/>
</dbReference>
<name>A0ABX8F949_9BACI</name>
<dbReference type="PROSITE" id="PS50112">
    <property type="entry name" value="PAS"/>
    <property type="match status" value="1"/>
</dbReference>
<feature type="transmembrane region" description="Helical" evidence="1">
    <location>
        <begin position="141"/>
        <end position="162"/>
    </location>
</feature>
<sequence>MELTSYYNITLVFISILIAVIASYASLNIVSRLRRSSGMVRYIWLTAGAFSLGFGIWSMHFIAMLAHHLSIPVMYDTFLVVLSIVLAVVACAIAFAIVSVGLNRGLFIFIGAAFISAGIALMHYVGMAAMVMDAAIIYDPLLFVLSIIIAFVASLAALYLFFYFEKNANQKYTHLKKIASSLVMGAAISGMHFTGMAAATYESMGIEHNHAHAHSSAAINTTVMGFTIGIGMFLLLTIILVSTFLDRRFQQKTDQLQFLDNMYQSIIMTANDAIVLADSEGTIIAWNNAAEAIFYYKENEILGQSLDVIIPVSYRKAHSKGLKDYVDTGKEQIIGKSVELEALRKNGEVFAIELTLSTLTNDENTYFSGIIRDISERKKNEKKITELVYRDPLTNLPNRRFLNNYLSLSIEQAAINHQSLAVLFIDLDRFKYINDTLGHSVGDQLLVEVSKRMSKYIEKKDMLARQGGDEYILIFPQMNHQHAAKISQQILDELLMPFHFEDNELFISASIGISMYPEDGSEADLLVKNADTAMYRAKENGKNNFQFFTADMNELMAKKMRLEIGLRKAVINNELELYYQPQIQVNTGHIMGVEALIRWNHPKMGIVSPAEFIPLAEETGLIIQIGTWVIETACRQAKEWEIQGYAPVRMSINISARQFQQTSFVDTVMEIIENTKIDPQYLELELTETIVQDPVYAIPVLNQLKEMGIKLSLDDFGTGYSSLSYLKSFPLDTLKIDRSFISTVNESGKDAAIVKTIINMANSLDLNVIAEGVETNEQLLSLKQDGCDEYQGYLFSKPVKAIAVQELLQKCMEEKSLGPIVEV</sequence>
<evidence type="ECO:0000313" key="8">
    <source>
        <dbReference type="Proteomes" id="UP000679247"/>
    </source>
</evidence>
<dbReference type="SMART" id="SM00267">
    <property type="entry name" value="GGDEF"/>
    <property type="match status" value="1"/>
</dbReference>
<keyword evidence="1" id="KW-0812">Transmembrane</keyword>
<dbReference type="NCBIfam" id="TIGR00229">
    <property type="entry name" value="sensory_box"/>
    <property type="match status" value="1"/>
</dbReference>
<dbReference type="PROSITE" id="PS50887">
    <property type="entry name" value="GGDEF"/>
    <property type="match status" value="1"/>
</dbReference>
<feature type="domain" description="GGDEF" evidence="5">
    <location>
        <begin position="418"/>
        <end position="550"/>
    </location>
</feature>
<dbReference type="Pfam" id="PF13426">
    <property type="entry name" value="PAS_9"/>
    <property type="match status" value="1"/>
</dbReference>
<feature type="domain" description="PAC" evidence="3">
    <location>
        <begin position="336"/>
        <end position="386"/>
    </location>
</feature>
<evidence type="ECO:0000259" key="5">
    <source>
        <dbReference type="PROSITE" id="PS50887"/>
    </source>
</evidence>
<evidence type="ECO:0000256" key="1">
    <source>
        <dbReference type="PROSITE-ProRule" id="PRU00244"/>
    </source>
</evidence>
<reference evidence="7 8" key="1">
    <citation type="submission" date="2021-03" db="EMBL/GenBank/DDBJ databases">
        <title>The first data on the complete genome of the tetrodotoxin-producing bacterium.</title>
        <authorList>
            <person name="Melnikova D.I."/>
            <person name="Nijland R."/>
            <person name="Magarlamov T.Y."/>
        </authorList>
    </citation>
    <scope>NUCLEOTIDE SEQUENCE [LARGE SCALE GENOMIC DNA]</scope>
    <source>
        <strain evidence="7 8">1839</strain>
    </source>
</reference>
<proteinExistence type="predicted"/>
<dbReference type="InterPro" id="IPR035965">
    <property type="entry name" value="PAS-like_dom_sf"/>
</dbReference>
<organism evidence="7 8">
    <name type="scientific">Cytobacillus gottheilii</name>
    <dbReference type="NCBI Taxonomy" id="859144"/>
    <lineage>
        <taxon>Bacteria</taxon>
        <taxon>Bacillati</taxon>
        <taxon>Bacillota</taxon>
        <taxon>Bacilli</taxon>
        <taxon>Bacillales</taxon>
        <taxon>Bacillaceae</taxon>
        <taxon>Cytobacillus</taxon>
    </lineage>
</organism>
<dbReference type="CDD" id="cd01949">
    <property type="entry name" value="GGDEF"/>
    <property type="match status" value="1"/>
</dbReference>
<dbReference type="SMART" id="SM00086">
    <property type="entry name" value="PAC"/>
    <property type="match status" value="1"/>
</dbReference>
<dbReference type="CDD" id="cd00130">
    <property type="entry name" value="PAS"/>
    <property type="match status" value="1"/>
</dbReference>
<dbReference type="Gene3D" id="3.30.70.270">
    <property type="match status" value="1"/>
</dbReference>
<feature type="transmembrane region" description="Helical" evidence="1">
    <location>
        <begin position="42"/>
        <end position="66"/>
    </location>
</feature>
<dbReference type="NCBIfam" id="TIGR00254">
    <property type="entry name" value="GGDEF"/>
    <property type="match status" value="1"/>
</dbReference>
<dbReference type="PROSITE" id="PS50883">
    <property type="entry name" value="EAL"/>
    <property type="match status" value="1"/>
</dbReference>
<dbReference type="PANTHER" id="PTHR44757:SF2">
    <property type="entry name" value="BIOFILM ARCHITECTURE MAINTENANCE PROTEIN MBAA"/>
    <property type="match status" value="1"/>
</dbReference>
<dbReference type="SUPFAM" id="SSF55785">
    <property type="entry name" value="PYP-like sensor domain (PAS domain)"/>
    <property type="match status" value="1"/>
</dbReference>
<accession>A0ABX8F949</accession>
<dbReference type="PANTHER" id="PTHR44757">
    <property type="entry name" value="DIGUANYLATE CYCLASE DGCP"/>
    <property type="match status" value="1"/>
</dbReference>
<evidence type="ECO:0000259" key="4">
    <source>
        <dbReference type="PROSITE" id="PS50883"/>
    </source>
</evidence>
<dbReference type="InterPro" id="IPR052155">
    <property type="entry name" value="Biofilm_reg_signaling"/>
</dbReference>
<dbReference type="InterPro" id="IPR000700">
    <property type="entry name" value="PAS-assoc_C"/>
</dbReference>
<dbReference type="CDD" id="cd01948">
    <property type="entry name" value="EAL"/>
    <property type="match status" value="1"/>
</dbReference>
<evidence type="ECO:0000259" key="6">
    <source>
        <dbReference type="PROSITE" id="PS50924"/>
    </source>
</evidence>
<feature type="transmembrane region" description="Helical" evidence="1">
    <location>
        <begin position="6"/>
        <end position="30"/>
    </location>
</feature>
<evidence type="ECO:0000259" key="2">
    <source>
        <dbReference type="PROSITE" id="PS50112"/>
    </source>
</evidence>
<dbReference type="Gene3D" id="3.20.20.450">
    <property type="entry name" value="EAL domain"/>
    <property type="match status" value="1"/>
</dbReference>
<dbReference type="PROSITE" id="PS50924">
    <property type="entry name" value="MHYT"/>
    <property type="match status" value="1"/>
</dbReference>
<dbReference type="Pfam" id="PF00563">
    <property type="entry name" value="EAL"/>
    <property type="match status" value="1"/>
</dbReference>
<dbReference type="PROSITE" id="PS50113">
    <property type="entry name" value="PAC"/>
    <property type="match status" value="1"/>
</dbReference>
<dbReference type="SMART" id="SM00052">
    <property type="entry name" value="EAL"/>
    <property type="match status" value="1"/>
</dbReference>
<dbReference type="SMART" id="SM00091">
    <property type="entry name" value="PAS"/>
    <property type="match status" value="1"/>
</dbReference>
<gene>
    <name evidence="7" type="ORF">J1899_13165</name>
</gene>
<dbReference type="InterPro" id="IPR043128">
    <property type="entry name" value="Rev_trsase/Diguanyl_cyclase"/>
</dbReference>